<protein>
    <recommendedName>
        <fullName evidence="2">Transposase Tc1-like domain-containing protein</fullName>
    </recommendedName>
</protein>
<organism evidence="3 4">
    <name type="scientific">Haemaphysalis longicornis</name>
    <name type="common">Bush tick</name>
    <dbReference type="NCBI Taxonomy" id="44386"/>
    <lineage>
        <taxon>Eukaryota</taxon>
        <taxon>Metazoa</taxon>
        <taxon>Ecdysozoa</taxon>
        <taxon>Arthropoda</taxon>
        <taxon>Chelicerata</taxon>
        <taxon>Arachnida</taxon>
        <taxon>Acari</taxon>
        <taxon>Parasitiformes</taxon>
        <taxon>Ixodida</taxon>
        <taxon>Ixodoidea</taxon>
        <taxon>Ixodidae</taxon>
        <taxon>Haemaphysalinae</taxon>
        <taxon>Haemaphysalis</taxon>
    </lineage>
</organism>
<dbReference type="GO" id="GO:0015074">
    <property type="term" value="P:DNA integration"/>
    <property type="evidence" value="ECO:0007669"/>
    <property type="project" value="InterPro"/>
</dbReference>
<dbReference type="GO" id="GO:0003677">
    <property type="term" value="F:DNA binding"/>
    <property type="evidence" value="ECO:0007669"/>
    <property type="project" value="InterPro"/>
</dbReference>
<dbReference type="InterPro" id="IPR036397">
    <property type="entry name" value="RNaseH_sf"/>
</dbReference>
<dbReference type="GO" id="GO:0006313">
    <property type="term" value="P:DNA transposition"/>
    <property type="evidence" value="ECO:0007669"/>
    <property type="project" value="InterPro"/>
</dbReference>
<gene>
    <name evidence="3" type="ORF">HPB48_005538</name>
</gene>
<evidence type="ECO:0000313" key="4">
    <source>
        <dbReference type="Proteomes" id="UP000821853"/>
    </source>
</evidence>
<evidence type="ECO:0000256" key="1">
    <source>
        <dbReference type="ARBA" id="ARBA00004123"/>
    </source>
</evidence>
<comment type="caution">
    <text evidence="3">The sequence shown here is derived from an EMBL/GenBank/DDBJ whole genome shotgun (WGS) entry which is preliminary data.</text>
</comment>
<dbReference type="InterPro" id="IPR002492">
    <property type="entry name" value="Transposase_Tc1-like"/>
</dbReference>
<dbReference type="Pfam" id="PF01498">
    <property type="entry name" value="HTH_Tnp_Tc3_2"/>
    <property type="match status" value="1"/>
</dbReference>
<feature type="domain" description="Transposase Tc1-like" evidence="2">
    <location>
        <begin position="70"/>
        <end position="135"/>
    </location>
</feature>
<dbReference type="OrthoDB" id="6376364at2759"/>
<dbReference type="Proteomes" id="UP000821853">
    <property type="component" value="Chromosome 9"/>
</dbReference>
<dbReference type="OMA" id="AMISHDR"/>
<dbReference type="InterPro" id="IPR009057">
    <property type="entry name" value="Homeodomain-like_sf"/>
</dbReference>
<keyword evidence="4" id="KW-1185">Reference proteome</keyword>
<evidence type="ECO:0000313" key="3">
    <source>
        <dbReference type="EMBL" id="KAH9381487.1"/>
    </source>
</evidence>
<dbReference type="EMBL" id="JABSTR010000011">
    <property type="protein sequence ID" value="KAH9381487.1"/>
    <property type="molecule type" value="Genomic_DNA"/>
</dbReference>
<dbReference type="PANTHER" id="PTHR23022:SF134">
    <property type="entry name" value="TRANSPOSABLE ELEMENT TC1 TRANSPOSASE"/>
    <property type="match status" value="1"/>
</dbReference>
<dbReference type="InterPro" id="IPR052338">
    <property type="entry name" value="Transposase_5"/>
</dbReference>
<dbReference type="VEuPathDB" id="VectorBase:HLOH_051525"/>
<dbReference type="PANTHER" id="PTHR23022">
    <property type="entry name" value="TRANSPOSABLE ELEMENT-RELATED"/>
    <property type="match status" value="1"/>
</dbReference>
<comment type="subcellular location">
    <subcellularLocation>
        <location evidence="1">Nucleus</location>
    </subcellularLocation>
</comment>
<proteinExistence type="predicted"/>
<dbReference type="Pfam" id="PF13384">
    <property type="entry name" value="HTH_23"/>
    <property type="match status" value="1"/>
</dbReference>
<name>A0A9J6H411_HAELO</name>
<evidence type="ECO:0000259" key="2">
    <source>
        <dbReference type="Pfam" id="PF01498"/>
    </source>
</evidence>
<dbReference type="GO" id="GO:0005634">
    <property type="term" value="C:nucleus"/>
    <property type="evidence" value="ECO:0007669"/>
    <property type="project" value="UniProtKB-SubCell"/>
</dbReference>
<accession>A0A9J6H411</accession>
<sequence length="170" mass="19636">MAPRVPVEDRKLITRLFLEGLPQRVICQRTGRLKTAVRRIIRAFRDEGRIAGAQRPGRPKITQHVEDELIVAAVVADPFLNASEIRDELPLEVSTSAIRRRFKEAGLSNCVAAKKPFLTGRQCQQRLQFAQEHQHWSQEEWGTVVFSDESTFCTRCRDQQWRVCRPLNSR</sequence>
<reference evidence="3 4" key="1">
    <citation type="journal article" date="2020" name="Cell">
        <title>Large-Scale Comparative Analyses of Tick Genomes Elucidate Their Genetic Diversity and Vector Capacities.</title>
        <authorList>
            <consortium name="Tick Genome and Microbiome Consortium (TIGMIC)"/>
            <person name="Jia N."/>
            <person name="Wang J."/>
            <person name="Shi W."/>
            <person name="Du L."/>
            <person name="Sun Y."/>
            <person name="Zhan W."/>
            <person name="Jiang J.F."/>
            <person name="Wang Q."/>
            <person name="Zhang B."/>
            <person name="Ji P."/>
            <person name="Bell-Sakyi L."/>
            <person name="Cui X.M."/>
            <person name="Yuan T.T."/>
            <person name="Jiang B.G."/>
            <person name="Yang W.F."/>
            <person name="Lam T.T."/>
            <person name="Chang Q.C."/>
            <person name="Ding S.J."/>
            <person name="Wang X.J."/>
            <person name="Zhu J.G."/>
            <person name="Ruan X.D."/>
            <person name="Zhao L."/>
            <person name="Wei J.T."/>
            <person name="Ye R.Z."/>
            <person name="Que T.C."/>
            <person name="Du C.H."/>
            <person name="Zhou Y.H."/>
            <person name="Cheng J.X."/>
            <person name="Dai P.F."/>
            <person name="Guo W.B."/>
            <person name="Han X.H."/>
            <person name="Huang E.J."/>
            <person name="Li L.F."/>
            <person name="Wei W."/>
            <person name="Gao Y.C."/>
            <person name="Liu J.Z."/>
            <person name="Shao H.Z."/>
            <person name="Wang X."/>
            <person name="Wang C.C."/>
            <person name="Yang T.C."/>
            <person name="Huo Q.B."/>
            <person name="Li W."/>
            <person name="Chen H.Y."/>
            <person name="Chen S.E."/>
            <person name="Zhou L.G."/>
            <person name="Ni X.B."/>
            <person name="Tian J.H."/>
            <person name="Sheng Y."/>
            <person name="Liu T."/>
            <person name="Pan Y.S."/>
            <person name="Xia L.Y."/>
            <person name="Li J."/>
            <person name="Zhao F."/>
            <person name="Cao W.C."/>
        </authorList>
    </citation>
    <scope>NUCLEOTIDE SEQUENCE [LARGE SCALE GENOMIC DNA]</scope>
    <source>
        <strain evidence="3">HaeL-2018</strain>
    </source>
</reference>
<dbReference type="Gene3D" id="3.30.420.10">
    <property type="entry name" value="Ribonuclease H-like superfamily/Ribonuclease H"/>
    <property type="match status" value="1"/>
</dbReference>
<dbReference type="AlphaFoldDB" id="A0A9J6H411"/>
<dbReference type="SUPFAM" id="SSF46689">
    <property type="entry name" value="Homeodomain-like"/>
    <property type="match status" value="1"/>
</dbReference>